<evidence type="ECO:0000313" key="6">
    <source>
        <dbReference type="Proteomes" id="UP001152607"/>
    </source>
</evidence>
<feature type="repeat" description="ANK" evidence="3">
    <location>
        <begin position="1684"/>
        <end position="1721"/>
    </location>
</feature>
<dbReference type="PANTHER" id="PTHR24123">
    <property type="entry name" value="ANKYRIN REPEAT-CONTAINING"/>
    <property type="match status" value="1"/>
</dbReference>
<dbReference type="OrthoDB" id="21416at2759"/>
<protein>
    <recommendedName>
        <fullName evidence="4">Nephrocystin 3-like N-terminal domain-containing protein</fullName>
    </recommendedName>
</protein>
<dbReference type="InterPro" id="IPR036770">
    <property type="entry name" value="Ankyrin_rpt-contain_sf"/>
</dbReference>
<dbReference type="PROSITE" id="PS50088">
    <property type="entry name" value="ANK_REPEAT"/>
    <property type="match status" value="7"/>
</dbReference>
<dbReference type="Gene3D" id="3.40.50.300">
    <property type="entry name" value="P-loop containing nucleotide triphosphate hydrolases"/>
    <property type="match status" value="1"/>
</dbReference>
<evidence type="ECO:0000256" key="2">
    <source>
        <dbReference type="ARBA" id="ARBA00023043"/>
    </source>
</evidence>
<gene>
    <name evidence="5" type="ORF">PDIGIT_LOCUS9883</name>
</gene>
<dbReference type="SMART" id="SM00248">
    <property type="entry name" value="ANK"/>
    <property type="match status" value="24"/>
</dbReference>
<organism evidence="5 6">
    <name type="scientific">Periconia digitata</name>
    <dbReference type="NCBI Taxonomy" id="1303443"/>
    <lineage>
        <taxon>Eukaryota</taxon>
        <taxon>Fungi</taxon>
        <taxon>Dikarya</taxon>
        <taxon>Ascomycota</taxon>
        <taxon>Pezizomycotina</taxon>
        <taxon>Dothideomycetes</taxon>
        <taxon>Pleosporomycetidae</taxon>
        <taxon>Pleosporales</taxon>
        <taxon>Massarineae</taxon>
        <taxon>Periconiaceae</taxon>
        <taxon>Periconia</taxon>
    </lineage>
</organism>
<evidence type="ECO:0000259" key="4">
    <source>
        <dbReference type="Pfam" id="PF24883"/>
    </source>
</evidence>
<feature type="repeat" description="ANK" evidence="3">
    <location>
        <begin position="1233"/>
        <end position="1265"/>
    </location>
</feature>
<feature type="repeat" description="ANK" evidence="3">
    <location>
        <begin position="644"/>
        <end position="670"/>
    </location>
</feature>
<proteinExistence type="predicted"/>
<sequence length="2054" mass="230811">MTATGDCRLIAWRRDNSQMPLRRYPNVCSIHHDIMRSLFSSKFSKKQSAQDSSSWEHNAVLLNRDDASDYNEENILPVSPEKLSEIRKWLQPTAYSDERSEYKKHSSSHLHNTGNWLLESSSYKEWHESEHQGILWIKGIPGSGKSVVAANIIDILRKEKVPVLYFFFRQIIDANHVPQAALRDWLDQILSYSPPLQAKLAQYLEEFRSLQSLAAPDFWALLKLGMLYLPRVYCAVDALDEIDHGQDMVNFLEGLSKLGVWRPAQVKIVMTSRPVPSVEIPLRHAQTLVLRLEERMVDRDIATFVQYMLKSSQIEDQCHESIKQAVPGRANGLFLYARLAMDAFLEPGADPQRVLSELPTDLNVMYDDLLREHTRRTGVSPDLQLLILQSVTHASRPLRLLELSDMINVTQKHDEARDLKQAKELVRTACGPLLEILPDETISVIHHSLTEFLKGSTRNLTDHNYPILEPGLTHQRLALACLSYLQSGCFNDIPSPVKPASGQRGQDPKSDHGNVFRRNNEYHTLPAFTKYAAENWYVHIRKSMLAGFNQSEINAALDKFFAGQDFPKWSKTARIGCQQVTPLFVSVTLGLSNYSEVLLARTETNPNQGDMYEPPLYNAAKNGYDDIAYQLVSNGADLNEWDRDGYRALHIAAMNNHSKVVDVLLRAGADPLCTPQHVGNFYDHGLEPSGTPVSKACKYGHVETVTVLLPYLKTEKAVDEALFSAANPNNQLRPQTTLLSVACRGRDSKTIKILLEAGADPNTRIPGNSYYPRVSAEDPGYTAIHALAKSSRTGTGGIYGGDPSASVLEETIEAFELLIRAGADVHHVDGDGDNALDHASDGVTARILLDAGVSPYHVHKREGNLLHRHFNLDVLRHLLERAEINTSQKLTYWESTPLLKSLKDGHVEKALLLLEFGADVTGSDRDGNGAFHLAVGINYNDRNKGLQKSLFTQLREAGADVSMRNNSGHTPLHTLDFRNFNEELLHLLMEAGLDTEAKDNNGETFLFSALRGVSDYEFQRLCDKLVAAGCNINSVDNKGRNLLHVLKLSDVKTLQYLVEKGVNPMQTDNEGNTLWHVASDTQFFNNEASLFQKLKDLGIDPQQPNHTGRTPLHMFSSMRPKALDSYAFKNVSPIKIEKSTPFDTFMGYITQKDPVDMNGVSPLHLASTFSEYLTKRLLSVGADPFRRTAEGLTVFHLASRSRQPNILGVLFEFCKHAKSDRELEVTLNARDELGRTALFYACASGCVHSVNMLIEAGAIVDSDTYDGSIWQGCVEFEDEHKNWTCTYRADSREYDWSARRAGGVTIADTNRPDVREAYHNSTGFKHRIDEIVELFTGYETSTRNFVHIALQDAVSRESEYAVECLANLQARLYLPISDELQNQVNACLLRREQRASKNPNAMAALMDRSFDLAAKRLTDSDFLNFDSSKVPFLHPLVHHGFVSILQKVLKPETAQKLDDATWRSEQEKSSGRYRSRGIQPLLLTACQSDLPNMDMIRFLVEQMGVDLNPQTIEDEQTGSQPEGDKNPETALHYLVRGMNWWQTRQALPYLISKGAKLNLKDKDEVTPLRASLDRLGSVLFDKYPIEILVRAGADVNSVKAEHWRRSSSCLSRASSDADITRFLLDHGAVITHTDIRNVIASGYSDTLKLFLAHGSDPNSRDTLGPQFEEDLSYSKADKKALRAEAKYPLHFLATIKNMPDTHEEMVNILLEHGADVNARYEDTTLMHCAMKNSPIARLLLVRPELNLEATDSEGRTLLLAASQEQEKTQYVHTLHDTNVSLVRLLLDRGANIRARDHKGRNVLHSMLYDHETTFNGSYYPRQVHPRDVDHPYIAALAPFLVHERDNEGNTPLHCAAKKKIKLLTSLLDAGGDPRIENNKGDTALHYLVRGDWMINVDGEVTGLRRLLFERFLALGANIHARNHRGETPIFNFFLIEGYPQSGVAADETFPEEQRRPHRDGPPCSEESLYNYLENMGVKWTDLDMEDQSLLHIVAQVTPYRNFETSVGRFQFLMSKGLDVAAEDKKGRTPLDIAAAFGNTKVLDLFKKEALGGES</sequence>
<dbReference type="Gene3D" id="1.25.40.20">
    <property type="entry name" value="Ankyrin repeat-containing domain"/>
    <property type="match status" value="9"/>
</dbReference>
<accession>A0A9W4UKN2</accession>
<dbReference type="InterPro" id="IPR056884">
    <property type="entry name" value="NPHP3-like_N"/>
</dbReference>
<keyword evidence="1" id="KW-0677">Repeat</keyword>
<evidence type="ECO:0000256" key="3">
    <source>
        <dbReference type="PROSITE-ProRule" id="PRU00023"/>
    </source>
</evidence>
<dbReference type="SUPFAM" id="SSF48403">
    <property type="entry name" value="Ankyrin repeat"/>
    <property type="match status" value="5"/>
</dbReference>
<dbReference type="InterPro" id="IPR051165">
    <property type="entry name" value="Multifunctional_ANK_Repeat"/>
</dbReference>
<dbReference type="Pfam" id="PF24883">
    <property type="entry name" value="NPHP3_N"/>
    <property type="match status" value="1"/>
</dbReference>
<evidence type="ECO:0000313" key="5">
    <source>
        <dbReference type="EMBL" id="CAI6336777.1"/>
    </source>
</evidence>
<dbReference type="SUPFAM" id="SSF52540">
    <property type="entry name" value="P-loop containing nucleoside triphosphate hydrolases"/>
    <property type="match status" value="1"/>
</dbReference>
<dbReference type="Proteomes" id="UP001152607">
    <property type="component" value="Unassembled WGS sequence"/>
</dbReference>
<feature type="repeat" description="ANK" evidence="3">
    <location>
        <begin position="1753"/>
        <end position="1797"/>
    </location>
</feature>
<comment type="caution">
    <text evidence="5">The sequence shown here is derived from an EMBL/GenBank/DDBJ whole genome shotgun (WGS) entry which is preliminary data.</text>
</comment>
<feature type="domain" description="Nephrocystin 3-like N-terminal" evidence="4">
    <location>
        <begin position="112"/>
        <end position="273"/>
    </location>
</feature>
<dbReference type="PROSITE" id="PS50297">
    <property type="entry name" value="ANK_REP_REGION"/>
    <property type="match status" value="3"/>
</dbReference>
<evidence type="ECO:0000256" key="1">
    <source>
        <dbReference type="ARBA" id="ARBA00022737"/>
    </source>
</evidence>
<keyword evidence="2 3" id="KW-0040">ANK repeat</keyword>
<dbReference type="PRINTS" id="PR01415">
    <property type="entry name" value="ANKYRIN"/>
</dbReference>
<reference evidence="5" key="1">
    <citation type="submission" date="2023-01" db="EMBL/GenBank/DDBJ databases">
        <authorList>
            <person name="Van Ghelder C."/>
            <person name="Rancurel C."/>
        </authorList>
    </citation>
    <scope>NUCLEOTIDE SEQUENCE</scope>
    <source>
        <strain evidence="5">CNCM I-4278</strain>
    </source>
</reference>
<dbReference type="EMBL" id="CAOQHR010000007">
    <property type="protein sequence ID" value="CAI6336777.1"/>
    <property type="molecule type" value="Genomic_DNA"/>
</dbReference>
<dbReference type="Pfam" id="PF00023">
    <property type="entry name" value="Ank"/>
    <property type="match status" value="1"/>
</dbReference>
<dbReference type="Pfam" id="PF12796">
    <property type="entry name" value="Ank_2"/>
    <property type="match status" value="3"/>
</dbReference>
<feature type="repeat" description="ANK" evidence="3">
    <location>
        <begin position="967"/>
        <end position="1000"/>
    </location>
</feature>
<feature type="repeat" description="ANK" evidence="3">
    <location>
        <begin position="893"/>
        <end position="925"/>
    </location>
</feature>
<name>A0A9W4UKN2_9PLEO</name>
<dbReference type="InterPro" id="IPR002110">
    <property type="entry name" value="Ankyrin_rpt"/>
</dbReference>
<dbReference type="PANTHER" id="PTHR24123:SF33">
    <property type="entry name" value="PROTEIN HOS4"/>
    <property type="match status" value="1"/>
</dbReference>
<keyword evidence="6" id="KW-1185">Reference proteome</keyword>
<feature type="repeat" description="ANK" evidence="3">
    <location>
        <begin position="611"/>
        <end position="643"/>
    </location>
</feature>
<dbReference type="InterPro" id="IPR027417">
    <property type="entry name" value="P-loop_NTPase"/>
</dbReference>